<dbReference type="EnsemblPlants" id="AET3Gv20292400.4">
    <property type="protein sequence ID" value="AET3Gv20292400.4"/>
    <property type="gene ID" value="AET3Gv20292400"/>
</dbReference>
<dbReference type="Proteomes" id="UP000015105">
    <property type="component" value="Chromosome 3D"/>
</dbReference>
<protein>
    <submittedName>
        <fullName evidence="2">Uncharacterized protein</fullName>
    </submittedName>
</protein>
<reference evidence="3" key="2">
    <citation type="journal article" date="2017" name="Nat. Plants">
        <title>The Aegilops tauschii genome reveals multiple impacts of transposons.</title>
        <authorList>
            <person name="Zhao G."/>
            <person name="Zou C."/>
            <person name="Li K."/>
            <person name="Wang K."/>
            <person name="Li T."/>
            <person name="Gao L."/>
            <person name="Zhang X."/>
            <person name="Wang H."/>
            <person name="Yang Z."/>
            <person name="Liu X."/>
            <person name="Jiang W."/>
            <person name="Mao L."/>
            <person name="Kong X."/>
            <person name="Jiao Y."/>
            <person name="Jia J."/>
        </authorList>
    </citation>
    <scope>NUCLEOTIDE SEQUENCE [LARGE SCALE GENOMIC DNA]</scope>
    <source>
        <strain evidence="3">cv. AL8/78</strain>
    </source>
</reference>
<organism evidence="2 3">
    <name type="scientific">Aegilops tauschii subsp. strangulata</name>
    <name type="common">Goatgrass</name>
    <dbReference type="NCBI Taxonomy" id="200361"/>
    <lineage>
        <taxon>Eukaryota</taxon>
        <taxon>Viridiplantae</taxon>
        <taxon>Streptophyta</taxon>
        <taxon>Embryophyta</taxon>
        <taxon>Tracheophyta</taxon>
        <taxon>Spermatophyta</taxon>
        <taxon>Magnoliopsida</taxon>
        <taxon>Liliopsida</taxon>
        <taxon>Poales</taxon>
        <taxon>Poaceae</taxon>
        <taxon>BOP clade</taxon>
        <taxon>Pooideae</taxon>
        <taxon>Triticodae</taxon>
        <taxon>Triticeae</taxon>
        <taxon>Triticinae</taxon>
        <taxon>Aegilops</taxon>
    </lineage>
</organism>
<evidence type="ECO:0000256" key="1">
    <source>
        <dbReference type="SAM" id="MobiDB-lite"/>
    </source>
</evidence>
<keyword evidence="3" id="KW-1185">Reference proteome</keyword>
<dbReference type="EnsemblPlants" id="AET3Gv20292400.5">
    <property type="protein sequence ID" value="AET3Gv20292400.5"/>
    <property type="gene ID" value="AET3Gv20292400"/>
</dbReference>
<reference evidence="2" key="5">
    <citation type="journal article" date="2021" name="G3 (Bethesda)">
        <title>Aegilops tauschii genome assembly Aet v5.0 features greater sequence contiguity and improved annotation.</title>
        <authorList>
            <person name="Wang L."/>
            <person name="Zhu T."/>
            <person name="Rodriguez J.C."/>
            <person name="Deal K.R."/>
            <person name="Dubcovsky J."/>
            <person name="McGuire P.E."/>
            <person name="Lux T."/>
            <person name="Spannagl M."/>
            <person name="Mayer K.F.X."/>
            <person name="Baldrich P."/>
            <person name="Meyers B.C."/>
            <person name="Huo N."/>
            <person name="Gu Y.Q."/>
            <person name="Zhou H."/>
            <person name="Devos K.M."/>
            <person name="Bennetzen J.L."/>
            <person name="Unver T."/>
            <person name="Budak H."/>
            <person name="Gulick P.J."/>
            <person name="Galiba G."/>
            <person name="Kalapos B."/>
            <person name="Nelson D.R."/>
            <person name="Li P."/>
            <person name="You F.M."/>
            <person name="Luo M.C."/>
            <person name="Dvorak J."/>
        </authorList>
    </citation>
    <scope>NUCLEOTIDE SEQUENCE [LARGE SCALE GENOMIC DNA]</scope>
    <source>
        <strain evidence="2">cv. AL8/78</strain>
    </source>
</reference>
<evidence type="ECO:0000313" key="3">
    <source>
        <dbReference type="Proteomes" id="UP000015105"/>
    </source>
</evidence>
<reference evidence="2" key="3">
    <citation type="journal article" date="2017" name="Nature">
        <title>Genome sequence of the progenitor of the wheat D genome Aegilops tauschii.</title>
        <authorList>
            <person name="Luo M.C."/>
            <person name="Gu Y.Q."/>
            <person name="Puiu D."/>
            <person name="Wang H."/>
            <person name="Twardziok S.O."/>
            <person name="Deal K.R."/>
            <person name="Huo N."/>
            <person name="Zhu T."/>
            <person name="Wang L."/>
            <person name="Wang Y."/>
            <person name="McGuire P.E."/>
            <person name="Liu S."/>
            <person name="Long H."/>
            <person name="Ramasamy R.K."/>
            <person name="Rodriguez J.C."/>
            <person name="Van S.L."/>
            <person name="Yuan L."/>
            <person name="Wang Z."/>
            <person name="Xia Z."/>
            <person name="Xiao L."/>
            <person name="Anderson O.D."/>
            <person name="Ouyang S."/>
            <person name="Liang Y."/>
            <person name="Zimin A.V."/>
            <person name="Pertea G."/>
            <person name="Qi P."/>
            <person name="Bennetzen J.L."/>
            <person name="Dai X."/>
            <person name="Dawson M.W."/>
            <person name="Muller H.G."/>
            <person name="Kugler K."/>
            <person name="Rivarola-Duarte L."/>
            <person name="Spannagl M."/>
            <person name="Mayer K.F.X."/>
            <person name="Lu F.H."/>
            <person name="Bevan M.W."/>
            <person name="Leroy P."/>
            <person name="Li P."/>
            <person name="You F.M."/>
            <person name="Sun Q."/>
            <person name="Liu Z."/>
            <person name="Lyons E."/>
            <person name="Wicker T."/>
            <person name="Salzberg S.L."/>
            <person name="Devos K.M."/>
            <person name="Dvorak J."/>
        </authorList>
    </citation>
    <scope>NUCLEOTIDE SEQUENCE [LARGE SCALE GENOMIC DNA]</scope>
    <source>
        <strain evidence="2">cv. AL8/78</strain>
    </source>
</reference>
<evidence type="ECO:0000313" key="2">
    <source>
        <dbReference type="EnsemblPlants" id="AET3Gv20292400.5"/>
    </source>
</evidence>
<dbReference type="AlphaFoldDB" id="A0A453EC64"/>
<name>A0A453EC64_AEGTS</name>
<accession>A0A453EC64</accession>
<dbReference type="Gramene" id="AET3Gv20292400.5">
    <property type="protein sequence ID" value="AET3Gv20292400.5"/>
    <property type="gene ID" value="AET3Gv20292400"/>
</dbReference>
<reference evidence="2" key="4">
    <citation type="submission" date="2019-03" db="UniProtKB">
        <authorList>
            <consortium name="EnsemblPlants"/>
        </authorList>
    </citation>
    <scope>IDENTIFICATION</scope>
</reference>
<dbReference type="Gramene" id="AET3Gv20292400.4">
    <property type="protein sequence ID" value="AET3Gv20292400.4"/>
    <property type="gene ID" value="AET3Gv20292400"/>
</dbReference>
<feature type="compositionally biased region" description="Low complexity" evidence="1">
    <location>
        <begin position="74"/>
        <end position="88"/>
    </location>
</feature>
<sequence length="110" mass="11689">MAAKSKVQVPALPSYFHDSVVSQCVMDSLTRRKLFSATPATSAQAFGSMAPPLNKQLDSIKDFVTASVPPGPVTTDAGASTTAAPAGSERPRRQVKPNSRLMAQVWDTTR</sequence>
<reference evidence="3" key="1">
    <citation type="journal article" date="2014" name="Science">
        <title>Ancient hybridizations among the ancestral genomes of bread wheat.</title>
        <authorList>
            <consortium name="International Wheat Genome Sequencing Consortium,"/>
            <person name="Marcussen T."/>
            <person name="Sandve S.R."/>
            <person name="Heier L."/>
            <person name="Spannagl M."/>
            <person name="Pfeifer M."/>
            <person name="Jakobsen K.S."/>
            <person name="Wulff B.B."/>
            <person name="Steuernagel B."/>
            <person name="Mayer K.F."/>
            <person name="Olsen O.A."/>
        </authorList>
    </citation>
    <scope>NUCLEOTIDE SEQUENCE [LARGE SCALE GENOMIC DNA]</scope>
    <source>
        <strain evidence="3">cv. AL8/78</strain>
    </source>
</reference>
<proteinExistence type="predicted"/>
<feature type="region of interest" description="Disordered" evidence="1">
    <location>
        <begin position="67"/>
        <end position="110"/>
    </location>
</feature>